<dbReference type="RefSeq" id="WP_014986772.1">
    <property type="nucleotide sequence ID" value="NC_018681.1"/>
</dbReference>
<evidence type="ECO:0000259" key="1">
    <source>
        <dbReference type="Pfam" id="PF14534"/>
    </source>
</evidence>
<organism evidence="2 3">
    <name type="scientific">Nocardia brasiliensis (strain ATCC 700358 / HUJEG-1)</name>
    <dbReference type="NCBI Taxonomy" id="1133849"/>
    <lineage>
        <taxon>Bacteria</taxon>
        <taxon>Bacillati</taxon>
        <taxon>Actinomycetota</taxon>
        <taxon>Actinomycetes</taxon>
        <taxon>Mycobacteriales</taxon>
        <taxon>Nocardiaceae</taxon>
        <taxon>Nocardia</taxon>
    </lineage>
</organism>
<dbReference type="STRING" id="1133849.O3I_029840"/>
<gene>
    <name evidence="2" type="ORF">O3I_029840</name>
</gene>
<sequence length="134" mass="14461">MTTNHDDAAAVHAELTRHVDRWVELFNARDIEALTDLYEPAAIVVPRPGQPVSGAGMSTALAHFAGMATSMKATLRQAYTAGDIALLLIDWAMDGPPLEGQPVAMQGTATDVMRRGADGRWRYLIDNPSGTEDQ</sequence>
<dbReference type="AlphaFoldDB" id="K0F2F4"/>
<evidence type="ECO:0000313" key="3">
    <source>
        <dbReference type="Proteomes" id="UP000006304"/>
    </source>
</evidence>
<dbReference type="Pfam" id="PF14534">
    <property type="entry name" value="DUF4440"/>
    <property type="match status" value="1"/>
</dbReference>
<dbReference type="InterPro" id="IPR027843">
    <property type="entry name" value="DUF4440"/>
</dbReference>
<feature type="domain" description="DUF4440" evidence="1">
    <location>
        <begin position="17"/>
        <end position="122"/>
    </location>
</feature>
<reference evidence="2 3" key="1">
    <citation type="journal article" date="2012" name="J. Bacteriol.">
        <title>Complete genome sequence of Nocardia brasiliensis HUJEG-1.</title>
        <authorList>
            <person name="Vera-Cabrera L."/>
            <person name="Ortiz-Lopez R."/>
            <person name="Elizondo-Gonzalez R."/>
            <person name="Perez-Maya A.A."/>
            <person name="Ocampo-Candiani J."/>
        </authorList>
    </citation>
    <scope>NUCLEOTIDE SEQUENCE [LARGE SCALE GENOMIC DNA]</scope>
    <source>
        <strain evidence="3">ATCC 700358</strain>
    </source>
</reference>
<accession>K0F2F4</accession>
<keyword evidence="2" id="KW-0378">Hydrolase</keyword>
<evidence type="ECO:0000313" key="2">
    <source>
        <dbReference type="EMBL" id="AFU03917.1"/>
    </source>
</evidence>
<dbReference type="Gene3D" id="3.10.450.50">
    <property type="match status" value="1"/>
</dbReference>
<dbReference type="SUPFAM" id="SSF54427">
    <property type="entry name" value="NTF2-like"/>
    <property type="match status" value="1"/>
</dbReference>
<proteinExistence type="predicted"/>
<name>K0F2F4_NOCB7</name>
<dbReference type="GO" id="GO:0016787">
    <property type="term" value="F:hydrolase activity"/>
    <property type="evidence" value="ECO:0007669"/>
    <property type="project" value="UniProtKB-KW"/>
</dbReference>
<dbReference type="Proteomes" id="UP000006304">
    <property type="component" value="Chromosome"/>
</dbReference>
<dbReference type="InterPro" id="IPR032710">
    <property type="entry name" value="NTF2-like_dom_sf"/>
</dbReference>
<dbReference type="eggNOG" id="COG4319">
    <property type="taxonomic scope" value="Bacteria"/>
</dbReference>
<protein>
    <submittedName>
        <fullName evidence="2">Hydrolase</fullName>
    </submittedName>
</protein>
<dbReference type="EMBL" id="CP003876">
    <property type="protein sequence ID" value="AFU03917.1"/>
    <property type="molecule type" value="Genomic_DNA"/>
</dbReference>
<keyword evidence="3" id="KW-1185">Reference proteome</keyword>
<dbReference type="HOGENOM" id="CLU_137417_0_1_11"/>
<dbReference type="KEGG" id="nbr:O3I_029840"/>